<sequence length="343" mass="38760">MGAILSTARYLLNHLLPFTDRSTPLIQDLIHTAILCGTLYFAPALVERYQTHQFDDRIPSAEPNHDHSDTLDTNPDAHIPLDERLVLQPDSDEENLEPPPLAPTPPPNLNPNLPPQPVEPAAFQDPVPFDQIPDPQDGPADGPRATAQNRTIGAKKAKSLARKDQRRAYHEFHRQQAEIRRQAEAAGKEEREAELAAEKARRAEVEREILERERLEREKRKEEERREIEEERGARERAMETVRREIDENRAVNLVAVAEREERDEVWIEKLVRASGLLATPQKTPGKEVTMITGGGWLVRIDTDLMREAYTNAVAHGEKHNGKIGFADFGGILETSVRARAKA</sequence>
<name>A0A1Y2A218_9PLEO</name>
<keyword evidence="1" id="KW-0175">Coiled coil</keyword>
<protein>
    <submittedName>
        <fullName evidence="3">Uncharacterized protein</fullName>
    </submittedName>
</protein>
<feature type="region of interest" description="Disordered" evidence="2">
    <location>
        <begin position="90"/>
        <end position="165"/>
    </location>
</feature>
<feature type="compositionally biased region" description="Pro residues" evidence="2">
    <location>
        <begin position="97"/>
        <end position="118"/>
    </location>
</feature>
<comment type="caution">
    <text evidence="3">The sequence shown here is derived from an EMBL/GenBank/DDBJ whole genome shotgun (WGS) entry which is preliminary data.</text>
</comment>
<organism evidence="3 4">
    <name type="scientific">Clohesyomyces aquaticus</name>
    <dbReference type="NCBI Taxonomy" id="1231657"/>
    <lineage>
        <taxon>Eukaryota</taxon>
        <taxon>Fungi</taxon>
        <taxon>Dikarya</taxon>
        <taxon>Ascomycota</taxon>
        <taxon>Pezizomycotina</taxon>
        <taxon>Dothideomycetes</taxon>
        <taxon>Pleosporomycetidae</taxon>
        <taxon>Pleosporales</taxon>
        <taxon>Lindgomycetaceae</taxon>
        <taxon>Clohesyomyces</taxon>
    </lineage>
</organism>
<reference evidence="3 4" key="1">
    <citation type="submission" date="2016-07" db="EMBL/GenBank/DDBJ databases">
        <title>Pervasive Adenine N6-methylation of Active Genes in Fungi.</title>
        <authorList>
            <consortium name="DOE Joint Genome Institute"/>
            <person name="Mondo S.J."/>
            <person name="Dannebaum R.O."/>
            <person name="Kuo R.C."/>
            <person name="Labutti K."/>
            <person name="Haridas S."/>
            <person name="Kuo A."/>
            <person name="Salamov A."/>
            <person name="Ahrendt S.R."/>
            <person name="Lipzen A."/>
            <person name="Sullivan W."/>
            <person name="Andreopoulos W.B."/>
            <person name="Clum A."/>
            <person name="Lindquist E."/>
            <person name="Daum C."/>
            <person name="Ramamoorthy G.K."/>
            <person name="Gryganskyi A."/>
            <person name="Culley D."/>
            <person name="Magnuson J.K."/>
            <person name="James T.Y."/>
            <person name="O'Malley M.A."/>
            <person name="Stajich J.E."/>
            <person name="Spatafora J.W."/>
            <person name="Visel A."/>
            <person name="Grigoriev I.V."/>
        </authorList>
    </citation>
    <scope>NUCLEOTIDE SEQUENCE [LARGE SCALE GENOMIC DNA]</scope>
    <source>
        <strain evidence="3 4">CBS 115471</strain>
    </source>
</reference>
<dbReference type="OrthoDB" id="5397628at2759"/>
<dbReference type="Proteomes" id="UP000193144">
    <property type="component" value="Unassembled WGS sequence"/>
</dbReference>
<feature type="compositionally biased region" description="Basic and acidic residues" evidence="2">
    <location>
        <begin position="57"/>
        <end position="70"/>
    </location>
</feature>
<dbReference type="AlphaFoldDB" id="A0A1Y2A218"/>
<keyword evidence="4" id="KW-1185">Reference proteome</keyword>
<accession>A0A1Y2A218</accession>
<evidence type="ECO:0000313" key="3">
    <source>
        <dbReference type="EMBL" id="ORY16450.1"/>
    </source>
</evidence>
<feature type="region of interest" description="Disordered" evidence="2">
    <location>
        <begin position="57"/>
        <end position="77"/>
    </location>
</feature>
<feature type="coiled-coil region" evidence="1">
    <location>
        <begin position="183"/>
        <end position="241"/>
    </location>
</feature>
<dbReference type="EMBL" id="MCFA01000018">
    <property type="protein sequence ID" value="ORY16450.1"/>
    <property type="molecule type" value="Genomic_DNA"/>
</dbReference>
<evidence type="ECO:0000256" key="1">
    <source>
        <dbReference type="SAM" id="Coils"/>
    </source>
</evidence>
<evidence type="ECO:0000313" key="4">
    <source>
        <dbReference type="Proteomes" id="UP000193144"/>
    </source>
</evidence>
<gene>
    <name evidence="3" type="ORF">BCR34DRAFT_557241</name>
</gene>
<proteinExistence type="predicted"/>
<evidence type="ECO:0000256" key="2">
    <source>
        <dbReference type="SAM" id="MobiDB-lite"/>
    </source>
</evidence>